<sequence length="412" mass="46525">MDLLDRLSARLRSLIGGTATPGAAAKLANPSTNKDHSKVNLPSPRKKYRPRAARQAAATPYVPPAKRSIDKQTGSSGSGSIRKHNPSALLREDRARSFVIEQKKSHKARIIQHQPAPQRLRATKRTLTFQPTVLDLDDARMGASEETSSEGGSDASHTVLTTVRLSPPKLERALQAARERADEAEELAQEALKFDATRSRVAEIRRTRVLAQYEAQIAQEVEEAEEQGRAERERVLREVAERLRAEADRMREEVEMREREEMQRIQDQARMRRAAWEWEHRASEPVRGDAAVWGALAEYEHKWGVLQEHEDQVPESGLTANEFPWPVFEDRPTVDSFTFDNVGNFLFHRWRTVAQQVPPRGVVGRELGRYHPDRFEAYVGKIAKQERGLARTMGGAVVEVLLSMLAQLDDAS</sequence>
<keyword evidence="4" id="KW-1185">Reference proteome</keyword>
<reference evidence="4" key="1">
    <citation type="journal article" date="2012" name="Science">
        <title>The Paleozoic origin of enzymatic lignin decomposition reconstructed from 31 fungal genomes.</title>
        <authorList>
            <person name="Floudas D."/>
            <person name="Binder M."/>
            <person name="Riley R."/>
            <person name="Barry K."/>
            <person name="Blanchette R.A."/>
            <person name="Henrissat B."/>
            <person name="Martinez A.T."/>
            <person name="Otillar R."/>
            <person name="Spatafora J.W."/>
            <person name="Yadav J.S."/>
            <person name="Aerts A."/>
            <person name="Benoit I."/>
            <person name="Boyd A."/>
            <person name="Carlson A."/>
            <person name="Copeland A."/>
            <person name="Coutinho P.M."/>
            <person name="de Vries R.P."/>
            <person name="Ferreira P."/>
            <person name="Findley K."/>
            <person name="Foster B."/>
            <person name="Gaskell J."/>
            <person name="Glotzer D."/>
            <person name="Gorecki P."/>
            <person name="Heitman J."/>
            <person name="Hesse C."/>
            <person name="Hori C."/>
            <person name="Igarashi K."/>
            <person name="Jurgens J.A."/>
            <person name="Kallen N."/>
            <person name="Kersten P."/>
            <person name="Kohler A."/>
            <person name="Kuees U."/>
            <person name="Kumar T.K.A."/>
            <person name="Kuo A."/>
            <person name="LaButti K."/>
            <person name="Larrondo L.F."/>
            <person name="Lindquist E."/>
            <person name="Ling A."/>
            <person name="Lombard V."/>
            <person name="Lucas S."/>
            <person name="Lundell T."/>
            <person name="Martin R."/>
            <person name="McLaughlin D.J."/>
            <person name="Morgenstern I."/>
            <person name="Morin E."/>
            <person name="Murat C."/>
            <person name="Nagy L.G."/>
            <person name="Nolan M."/>
            <person name="Ohm R.A."/>
            <person name="Patyshakuliyeva A."/>
            <person name="Rokas A."/>
            <person name="Ruiz-Duenas F.J."/>
            <person name="Sabat G."/>
            <person name="Salamov A."/>
            <person name="Samejima M."/>
            <person name="Schmutz J."/>
            <person name="Slot J.C."/>
            <person name="St John F."/>
            <person name="Stenlid J."/>
            <person name="Sun H."/>
            <person name="Sun S."/>
            <person name="Syed K."/>
            <person name="Tsang A."/>
            <person name="Wiebenga A."/>
            <person name="Young D."/>
            <person name="Pisabarro A."/>
            <person name="Eastwood D.C."/>
            <person name="Martin F."/>
            <person name="Cullen D."/>
            <person name="Grigoriev I.V."/>
            <person name="Hibbett D.S."/>
        </authorList>
    </citation>
    <scope>NUCLEOTIDE SEQUENCE [LARGE SCALE GENOMIC DNA]</scope>
    <source>
        <strain evidence="4">RWD-64-598 SS2</strain>
    </source>
</reference>
<dbReference type="EMBL" id="JH711584">
    <property type="protein sequence ID" value="EIW77119.1"/>
    <property type="molecule type" value="Genomic_DNA"/>
</dbReference>
<organism evidence="3 4">
    <name type="scientific">Coniophora puteana (strain RWD-64-598)</name>
    <name type="common">Brown rot fungus</name>
    <dbReference type="NCBI Taxonomy" id="741705"/>
    <lineage>
        <taxon>Eukaryota</taxon>
        <taxon>Fungi</taxon>
        <taxon>Dikarya</taxon>
        <taxon>Basidiomycota</taxon>
        <taxon>Agaricomycotina</taxon>
        <taxon>Agaricomycetes</taxon>
        <taxon>Agaricomycetidae</taxon>
        <taxon>Boletales</taxon>
        <taxon>Coniophorineae</taxon>
        <taxon>Coniophoraceae</taxon>
        <taxon>Coniophora</taxon>
    </lineage>
</organism>
<dbReference type="Proteomes" id="UP000053558">
    <property type="component" value="Unassembled WGS sequence"/>
</dbReference>
<comment type="caution">
    <text evidence="3">The sequence shown here is derived from an EMBL/GenBank/DDBJ whole genome shotgun (WGS) entry which is preliminary data.</text>
</comment>
<dbReference type="AlphaFoldDB" id="A0A5M3MD03"/>
<gene>
    <name evidence="3" type="ORF">CONPUDRAFT_146203</name>
</gene>
<evidence type="ECO:0000256" key="1">
    <source>
        <dbReference type="SAM" id="Coils"/>
    </source>
</evidence>
<evidence type="ECO:0000256" key="2">
    <source>
        <dbReference type="SAM" id="MobiDB-lite"/>
    </source>
</evidence>
<proteinExistence type="predicted"/>
<keyword evidence="1" id="KW-0175">Coiled coil</keyword>
<dbReference type="KEGG" id="cput:CONPUDRAFT_146203"/>
<dbReference type="GeneID" id="19202173"/>
<feature type="coiled-coil region" evidence="1">
    <location>
        <begin position="170"/>
        <end position="260"/>
    </location>
</feature>
<accession>A0A5M3MD03</accession>
<evidence type="ECO:0000313" key="4">
    <source>
        <dbReference type="Proteomes" id="UP000053558"/>
    </source>
</evidence>
<dbReference type="RefSeq" id="XP_007772561.1">
    <property type="nucleotide sequence ID" value="XM_007774371.1"/>
</dbReference>
<protein>
    <submittedName>
        <fullName evidence="3">Uncharacterized protein</fullName>
    </submittedName>
</protein>
<name>A0A5M3MD03_CONPW</name>
<feature type="region of interest" description="Disordered" evidence="2">
    <location>
        <begin position="21"/>
        <end position="94"/>
    </location>
</feature>
<evidence type="ECO:0000313" key="3">
    <source>
        <dbReference type="EMBL" id="EIW77119.1"/>
    </source>
</evidence>